<feature type="region of interest" description="Disordered" evidence="1">
    <location>
        <begin position="379"/>
        <end position="496"/>
    </location>
</feature>
<keyword evidence="3" id="KW-1185">Reference proteome</keyword>
<name>A0A8H4UPZ7_9HYPO</name>
<sequence length="640" mass="70827">MTPFQPFTAPWSRSARRDDLPRTPEPDVEGDAQQPSPPRPRFRIKRRNASNLNAPTQQFLASVAAADIPIPSIEEPRVLNEEMEDSMYPISYLTDMEDIPLTPHGGSDRMFSPPKTPAPGALPSLSPKQYPNWSIDSTLSSLESSPDYESSRPSTAHSTHTSTSLFSYFSISSEELSQCVSPDTEHADKFSDLPLVEDNDKTIKAAKKDVSTETLRRTPWTKPMTQHLWSTYMMYLQDPKVTPFRLGKSGIPPHGVCLRVAREAKRSWKGSKAQASVDHNSGSITPTPQVATGPYVQWPHTCAATRAQLRELCKMNARTNARSNQHLVPSPTPYGKSAARFWNRRSAPMRSPSVFSGQDMAMSLAVSTSDSMQLQGPLAQLTNSQPDPQPDELPPPNAETSALVSGVEPLESEPTQLASPFSARSYGPSSSSSLPASFVVDAKLQRQTHTGGPRRTLMSPVRLTRSRSTQKRRHKQPLFEPRKTKRPSLGSDLWVDPATIGDLSSTDDRADPHQDELPMSFDEIEKAFAPRKNIQELFEASHPPPADQNTLALPVNEVPPRLGSPFSLGGSSFSFPNRLSHGAVVDADAVRRPFATVQQSRESDAAVTKSSLARRLAYIDERLKDFRRRDQPRRRSESPL</sequence>
<organism evidence="2 3">
    <name type="scientific">Fusarium zealandicum</name>
    <dbReference type="NCBI Taxonomy" id="1053134"/>
    <lineage>
        <taxon>Eukaryota</taxon>
        <taxon>Fungi</taxon>
        <taxon>Dikarya</taxon>
        <taxon>Ascomycota</taxon>
        <taxon>Pezizomycotina</taxon>
        <taxon>Sordariomycetes</taxon>
        <taxon>Hypocreomycetidae</taxon>
        <taxon>Hypocreales</taxon>
        <taxon>Nectriaceae</taxon>
        <taxon>Fusarium</taxon>
        <taxon>Fusarium staphyleae species complex</taxon>
    </lineage>
</organism>
<feature type="compositionally biased region" description="Pro residues" evidence="1">
    <location>
        <begin position="387"/>
        <end position="397"/>
    </location>
</feature>
<feature type="compositionally biased region" description="Low complexity" evidence="1">
    <location>
        <begin position="419"/>
        <end position="437"/>
    </location>
</feature>
<feature type="region of interest" description="Disordered" evidence="1">
    <location>
        <begin position="1"/>
        <end position="55"/>
    </location>
</feature>
<feature type="region of interest" description="Disordered" evidence="1">
    <location>
        <begin position="141"/>
        <end position="160"/>
    </location>
</feature>
<accession>A0A8H4UPZ7</accession>
<dbReference type="OrthoDB" id="419770at2759"/>
<dbReference type="EMBL" id="JABEYC010000183">
    <property type="protein sequence ID" value="KAF4981129.1"/>
    <property type="molecule type" value="Genomic_DNA"/>
</dbReference>
<dbReference type="AlphaFoldDB" id="A0A8H4UPZ7"/>
<comment type="caution">
    <text evidence="2">The sequence shown here is derived from an EMBL/GenBank/DDBJ whole genome shotgun (WGS) entry which is preliminary data.</text>
</comment>
<proteinExistence type="predicted"/>
<evidence type="ECO:0000313" key="2">
    <source>
        <dbReference type="EMBL" id="KAF4981129.1"/>
    </source>
</evidence>
<feature type="compositionally biased region" description="Basic and acidic residues" evidence="1">
    <location>
        <begin position="15"/>
        <end position="25"/>
    </location>
</feature>
<feature type="region of interest" description="Disordered" evidence="1">
    <location>
        <begin position="99"/>
        <end position="129"/>
    </location>
</feature>
<feature type="compositionally biased region" description="Basic residues" evidence="1">
    <location>
        <begin position="464"/>
        <end position="476"/>
    </location>
</feature>
<reference evidence="2" key="2">
    <citation type="submission" date="2020-05" db="EMBL/GenBank/DDBJ databases">
        <authorList>
            <person name="Kim H.-S."/>
            <person name="Proctor R.H."/>
            <person name="Brown D.W."/>
        </authorList>
    </citation>
    <scope>NUCLEOTIDE SEQUENCE</scope>
    <source>
        <strain evidence="2">NRRL 22465</strain>
    </source>
</reference>
<reference evidence="2" key="1">
    <citation type="journal article" date="2020" name="BMC Genomics">
        <title>Correction to: Identification and distribution of gene clusters required for synthesis of sphingolipid metabolism inhibitors in diverse species of the filamentous fungus Fusarium.</title>
        <authorList>
            <person name="Kim H.S."/>
            <person name="Lohmar J.M."/>
            <person name="Busman M."/>
            <person name="Brown D.W."/>
            <person name="Naumann T.A."/>
            <person name="Divon H.H."/>
            <person name="Lysoe E."/>
            <person name="Uhlig S."/>
            <person name="Proctor R.H."/>
        </authorList>
    </citation>
    <scope>NUCLEOTIDE SEQUENCE</scope>
    <source>
        <strain evidence="2">NRRL 22465</strain>
    </source>
</reference>
<evidence type="ECO:0000256" key="1">
    <source>
        <dbReference type="SAM" id="MobiDB-lite"/>
    </source>
</evidence>
<gene>
    <name evidence="2" type="ORF">FZEAL_2999</name>
</gene>
<protein>
    <submittedName>
        <fullName evidence="2">Uncharacterized protein</fullName>
    </submittedName>
</protein>
<evidence type="ECO:0000313" key="3">
    <source>
        <dbReference type="Proteomes" id="UP000635477"/>
    </source>
</evidence>
<dbReference type="Proteomes" id="UP000635477">
    <property type="component" value="Unassembled WGS sequence"/>
</dbReference>